<dbReference type="GO" id="GO:0055129">
    <property type="term" value="P:L-proline biosynthetic process"/>
    <property type="evidence" value="ECO:0007669"/>
    <property type="project" value="TreeGrafter"/>
</dbReference>
<dbReference type="OrthoDB" id="10263291at2759"/>
<dbReference type="AlphaFoldDB" id="A0A9N9W5Q7"/>
<dbReference type="Pfam" id="PF14748">
    <property type="entry name" value="P5CR_dimer"/>
    <property type="match status" value="1"/>
</dbReference>
<dbReference type="InterPro" id="IPR028939">
    <property type="entry name" value="P5C_Rdtase_cat_N"/>
</dbReference>
<dbReference type="InterPro" id="IPR008927">
    <property type="entry name" value="6-PGluconate_DH-like_C_sf"/>
</dbReference>
<name>A0A9N9W5Q7_9HYPO</name>
<comment type="similarity">
    <text evidence="1">Belongs to the pyrroline-5-carboxylate reductase family.</text>
</comment>
<evidence type="ECO:0008006" key="6">
    <source>
        <dbReference type="Google" id="ProtNLM"/>
    </source>
</evidence>
<feature type="domain" description="Pyrroline-5-carboxylate reductase catalytic N-terminal" evidence="2">
    <location>
        <begin position="7"/>
        <end position="120"/>
    </location>
</feature>
<evidence type="ECO:0000313" key="5">
    <source>
        <dbReference type="Proteomes" id="UP000775872"/>
    </source>
</evidence>
<dbReference type="InterPro" id="IPR029036">
    <property type="entry name" value="P5CR_dimer"/>
</dbReference>
<evidence type="ECO:0000259" key="2">
    <source>
        <dbReference type="Pfam" id="PF03807"/>
    </source>
</evidence>
<reference evidence="4 5" key="2">
    <citation type="submission" date="2021-10" db="EMBL/GenBank/DDBJ databases">
        <authorList>
            <person name="Piombo E."/>
        </authorList>
    </citation>
    <scope>NUCLEOTIDE SEQUENCE [LARGE SCALE GENOMIC DNA]</scope>
</reference>
<dbReference type="PIRSF" id="PIRSF000193">
    <property type="entry name" value="Pyrrol-5-carb_rd"/>
    <property type="match status" value="1"/>
</dbReference>
<dbReference type="InterPro" id="IPR036291">
    <property type="entry name" value="NAD(P)-bd_dom_sf"/>
</dbReference>
<dbReference type="GO" id="GO:0004735">
    <property type="term" value="F:pyrroline-5-carboxylate reductase activity"/>
    <property type="evidence" value="ECO:0007669"/>
    <property type="project" value="InterPro"/>
</dbReference>
<dbReference type="SUPFAM" id="SSF51735">
    <property type="entry name" value="NAD(P)-binding Rossmann-fold domains"/>
    <property type="match status" value="1"/>
</dbReference>
<feature type="domain" description="Pyrroline-5-carboxylate reductase dimerisation" evidence="3">
    <location>
        <begin position="193"/>
        <end position="294"/>
    </location>
</feature>
<dbReference type="PANTHER" id="PTHR11645:SF21">
    <property type="entry name" value="HYPOTHETICAL PYRROLINE-5-CARBOXYLATE REDUCTASE (EUROFUNG)"/>
    <property type="match status" value="1"/>
</dbReference>
<dbReference type="Gene3D" id="3.40.50.720">
    <property type="entry name" value="NAD(P)-binding Rossmann-like Domain"/>
    <property type="match status" value="1"/>
</dbReference>
<dbReference type="SUPFAM" id="SSF48179">
    <property type="entry name" value="6-phosphogluconate dehydrogenase C-terminal domain-like"/>
    <property type="match status" value="1"/>
</dbReference>
<proteinExistence type="inferred from homology"/>
<dbReference type="InterPro" id="IPR000304">
    <property type="entry name" value="Pyrroline-COOH_reductase"/>
</dbReference>
<sequence length="297" mass="31123">MPGSNLTIGFVGCGTGAMGSAVLIGLLNAIYPEDGATRVPELFRRYLACTATEAEASALRKKLDRHQTRVEVTFGDVGKVIEQADVVVLGVKPYMASQLLSTGGVAEALRGKLAISMLAGVSIDTLRGRLPHSAAGSTGADPIYWTRAVPNLAASFGQSITVVQVTEPSLPADLANLQDRIFSYVGTVKYLAENLMDLGTVLNTAGMTMVSVALEGLLDGSVASGMRRNDAMDVVLQGIRGFASILENGTHPATMRENAASPRGCTIQTLIGLEQAGVRGTYATALVKGAEHFRQAK</sequence>
<evidence type="ECO:0000256" key="1">
    <source>
        <dbReference type="ARBA" id="ARBA00005525"/>
    </source>
</evidence>
<organism evidence="4 5">
    <name type="scientific">Clonostachys solani</name>
    <dbReference type="NCBI Taxonomy" id="160281"/>
    <lineage>
        <taxon>Eukaryota</taxon>
        <taxon>Fungi</taxon>
        <taxon>Dikarya</taxon>
        <taxon>Ascomycota</taxon>
        <taxon>Pezizomycotina</taxon>
        <taxon>Sordariomycetes</taxon>
        <taxon>Hypocreomycetidae</taxon>
        <taxon>Hypocreales</taxon>
        <taxon>Bionectriaceae</taxon>
        <taxon>Clonostachys</taxon>
    </lineage>
</organism>
<evidence type="ECO:0000313" key="4">
    <source>
        <dbReference type="EMBL" id="CAH0045891.1"/>
    </source>
</evidence>
<dbReference type="Gene3D" id="1.10.3730.10">
    <property type="entry name" value="ProC C-terminal domain-like"/>
    <property type="match status" value="1"/>
</dbReference>
<keyword evidence="5" id="KW-1185">Reference proteome</keyword>
<dbReference type="EMBL" id="CABFOC020000013">
    <property type="protein sequence ID" value="CAH0045891.1"/>
    <property type="molecule type" value="Genomic_DNA"/>
</dbReference>
<dbReference type="Proteomes" id="UP000775872">
    <property type="component" value="Unassembled WGS sequence"/>
</dbReference>
<protein>
    <recommendedName>
        <fullName evidence="6">Pyrroline-5-carboxylate reductase</fullName>
    </recommendedName>
</protein>
<evidence type="ECO:0000259" key="3">
    <source>
        <dbReference type="Pfam" id="PF14748"/>
    </source>
</evidence>
<dbReference type="PANTHER" id="PTHR11645">
    <property type="entry name" value="PYRROLINE-5-CARBOXYLATE REDUCTASE"/>
    <property type="match status" value="1"/>
</dbReference>
<accession>A0A9N9W5Q7</accession>
<dbReference type="Pfam" id="PF03807">
    <property type="entry name" value="F420_oxidored"/>
    <property type="match status" value="1"/>
</dbReference>
<gene>
    <name evidence="4" type="ORF">CSOL1703_00012523</name>
</gene>
<reference evidence="5" key="1">
    <citation type="submission" date="2019-06" db="EMBL/GenBank/DDBJ databases">
        <authorList>
            <person name="Broberg M."/>
        </authorList>
    </citation>
    <scope>NUCLEOTIDE SEQUENCE [LARGE SCALE GENOMIC DNA]</scope>
</reference>
<dbReference type="HAMAP" id="MF_01925">
    <property type="entry name" value="P5C_reductase"/>
    <property type="match status" value="1"/>
</dbReference>
<comment type="caution">
    <text evidence="4">The sequence shown here is derived from an EMBL/GenBank/DDBJ whole genome shotgun (WGS) entry which is preliminary data.</text>
</comment>